<dbReference type="EMBL" id="BMAW01091753">
    <property type="protein sequence ID" value="GFS51479.1"/>
    <property type="molecule type" value="Genomic_DNA"/>
</dbReference>
<dbReference type="Gene3D" id="3.30.420.10">
    <property type="entry name" value="Ribonuclease H-like superfamily/Ribonuclease H"/>
    <property type="match status" value="1"/>
</dbReference>
<dbReference type="Proteomes" id="UP000887013">
    <property type="component" value="Unassembled WGS sequence"/>
</dbReference>
<reference evidence="1" key="1">
    <citation type="submission" date="2020-08" db="EMBL/GenBank/DDBJ databases">
        <title>Multicomponent nature underlies the extraordinary mechanical properties of spider dragline silk.</title>
        <authorList>
            <person name="Kono N."/>
            <person name="Nakamura H."/>
            <person name="Mori M."/>
            <person name="Yoshida Y."/>
            <person name="Ohtoshi R."/>
            <person name="Malay A.D."/>
            <person name="Moran D.A.P."/>
            <person name="Tomita M."/>
            <person name="Numata K."/>
            <person name="Arakawa K."/>
        </authorList>
    </citation>
    <scope>NUCLEOTIDE SEQUENCE</scope>
</reference>
<sequence>MKKSLGGQLFTDDEELKTAVTHWFKSQTAAFYAEGIGKTVRQANMQECVESPGHYFSQQKIGLDELLRFILSRLVPLVTAKRRHLRDLHPQNLITRISVVAASKNA</sequence>
<dbReference type="AlphaFoldDB" id="A0A8X6K0G9"/>
<dbReference type="GO" id="GO:0003676">
    <property type="term" value="F:nucleic acid binding"/>
    <property type="evidence" value="ECO:0007669"/>
    <property type="project" value="InterPro"/>
</dbReference>
<dbReference type="OrthoDB" id="10533343at2759"/>
<accession>A0A8X6K0G9</accession>
<evidence type="ECO:0000313" key="1">
    <source>
        <dbReference type="EMBL" id="GFS51479.1"/>
    </source>
</evidence>
<gene>
    <name evidence="1" type="ORF">NPIL_547411</name>
</gene>
<keyword evidence="2" id="KW-1185">Reference proteome</keyword>
<organism evidence="1 2">
    <name type="scientific">Nephila pilipes</name>
    <name type="common">Giant wood spider</name>
    <name type="synonym">Nephila maculata</name>
    <dbReference type="NCBI Taxonomy" id="299642"/>
    <lineage>
        <taxon>Eukaryota</taxon>
        <taxon>Metazoa</taxon>
        <taxon>Ecdysozoa</taxon>
        <taxon>Arthropoda</taxon>
        <taxon>Chelicerata</taxon>
        <taxon>Arachnida</taxon>
        <taxon>Araneae</taxon>
        <taxon>Araneomorphae</taxon>
        <taxon>Entelegynae</taxon>
        <taxon>Araneoidea</taxon>
        <taxon>Nephilidae</taxon>
        <taxon>Nephila</taxon>
    </lineage>
</organism>
<protein>
    <submittedName>
        <fullName evidence="1">Uncharacterized protein</fullName>
    </submittedName>
</protein>
<evidence type="ECO:0000313" key="2">
    <source>
        <dbReference type="Proteomes" id="UP000887013"/>
    </source>
</evidence>
<proteinExistence type="predicted"/>
<name>A0A8X6K0G9_NEPPI</name>
<comment type="caution">
    <text evidence="1">The sequence shown here is derived from an EMBL/GenBank/DDBJ whole genome shotgun (WGS) entry which is preliminary data.</text>
</comment>
<dbReference type="InterPro" id="IPR036397">
    <property type="entry name" value="RNaseH_sf"/>
</dbReference>